<dbReference type="EC" id="2.3.1.48" evidence="3"/>
<organism evidence="26 27">
    <name type="scientific">Phaeodactylum tricornutum (strain CCAP 1055/1)</name>
    <dbReference type="NCBI Taxonomy" id="556484"/>
    <lineage>
        <taxon>Eukaryota</taxon>
        <taxon>Sar</taxon>
        <taxon>Stramenopiles</taxon>
        <taxon>Ochrophyta</taxon>
        <taxon>Bacillariophyta</taxon>
        <taxon>Bacillariophyceae</taxon>
        <taxon>Bacillariophycidae</taxon>
        <taxon>Naviculales</taxon>
        <taxon>Phaeodactylaceae</taxon>
        <taxon>Phaeodactylum</taxon>
    </lineage>
</organism>
<feature type="region of interest" description="Disordered" evidence="20">
    <location>
        <begin position="1"/>
        <end position="105"/>
    </location>
</feature>
<dbReference type="PANTHER" id="PTHR13808:SF1">
    <property type="entry name" value="HISTONE ACETYLTRANSFERASE"/>
    <property type="match status" value="1"/>
</dbReference>
<feature type="region of interest" description="Disordered" evidence="20">
    <location>
        <begin position="1081"/>
        <end position="1135"/>
    </location>
</feature>
<evidence type="ECO:0000256" key="8">
    <source>
        <dbReference type="ARBA" id="ARBA00022833"/>
    </source>
</evidence>
<feature type="coiled-coil region" evidence="19">
    <location>
        <begin position="403"/>
        <end position="430"/>
    </location>
</feature>
<evidence type="ECO:0000259" key="22">
    <source>
        <dbReference type="PROSITE" id="PS50016"/>
    </source>
</evidence>
<dbReference type="InterPro" id="IPR019786">
    <property type="entry name" value="Zinc_finger_PHD-type_CS"/>
</dbReference>
<feature type="domain" description="Bromo" evidence="21">
    <location>
        <begin position="586"/>
        <end position="658"/>
    </location>
</feature>
<protein>
    <recommendedName>
        <fullName evidence="3">histone acetyltransferase</fullName>
        <ecNumber evidence="3">2.3.1.48</ecNumber>
    </recommendedName>
</protein>
<dbReference type="InParanoid" id="B7FZQ7"/>
<keyword evidence="10" id="KW-0805">Transcription regulation</keyword>
<dbReference type="InterPro" id="IPR001487">
    <property type="entry name" value="Bromodomain"/>
</dbReference>
<feature type="region of interest" description="Disordered" evidence="20">
    <location>
        <begin position="1194"/>
        <end position="1264"/>
    </location>
</feature>
<evidence type="ECO:0000256" key="1">
    <source>
        <dbReference type="ARBA" id="ARBA00002581"/>
    </source>
</evidence>
<dbReference type="RefSeq" id="XP_002179989.1">
    <property type="nucleotide sequence ID" value="XM_002179953.1"/>
</dbReference>
<dbReference type="InterPro" id="IPR000433">
    <property type="entry name" value="Znf_ZZ"/>
</dbReference>
<dbReference type="GO" id="GO:0031490">
    <property type="term" value="F:chromatin DNA binding"/>
    <property type="evidence" value="ECO:0007669"/>
    <property type="project" value="TreeGrafter"/>
</dbReference>
<proteinExistence type="predicted"/>
<dbReference type="SMR" id="B7FZQ7"/>
<feature type="domain" description="PHD-type" evidence="22">
    <location>
        <begin position="734"/>
        <end position="812"/>
    </location>
</feature>
<dbReference type="PRINTS" id="PR00503">
    <property type="entry name" value="BROMODOMAIN"/>
</dbReference>
<evidence type="ECO:0000256" key="14">
    <source>
        <dbReference type="ARBA" id="ARBA00023242"/>
    </source>
</evidence>
<dbReference type="PROSITE" id="PS50134">
    <property type="entry name" value="ZF_TAZ"/>
    <property type="match status" value="2"/>
</dbReference>
<dbReference type="GO" id="GO:0045944">
    <property type="term" value="P:positive regulation of transcription by RNA polymerase II"/>
    <property type="evidence" value="ECO:0007669"/>
    <property type="project" value="TreeGrafter"/>
</dbReference>
<dbReference type="SUPFAM" id="SSF57850">
    <property type="entry name" value="RING/U-box"/>
    <property type="match status" value="1"/>
</dbReference>
<keyword evidence="12" id="KW-0010">Activator</keyword>
<dbReference type="Pfam" id="PF16987">
    <property type="entry name" value="KIX_2"/>
    <property type="match status" value="1"/>
</dbReference>
<feature type="compositionally biased region" description="Low complexity" evidence="20">
    <location>
        <begin position="283"/>
        <end position="316"/>
    </location>
</feature>
<dbReference type="PROSITE" id="PS50016">
    <property type="entry name" value="ZF_PHD_2"/>
    <property type="match status" value="1"/>
</dbReference>
<evidence type="ECO:0000259" key="21">
    <source>
        <dbReference type="PROSITE" id="PS50014"/>
    </source>
</evidence>
<feature type="compositionally biased region" description="Basic and acidic residues" evidence="20">
    <location>
        <begin position="1334"/>
        <end position="1360"/>
    </location>
</feature>
<evidence type="ECO:0000256" key="18">
    <source>
        <dbReference type="PROSITE-ProRule" id="PRU00228"/>
    </source>
</evidence>
<evidence type="ECO:0000256" key="10">
    <source>
        <dbReference type="ARBA" id="ARBA00023015"/>
    </source>
</evidence>
<dbReference type="InterPro" id="IPR031162">
    <property type="entry name" value="CBP_P300_HAT"/>
</dbReference>
<dbReference type="GO" id="GO:0003713">
    <property type="term" value="F:transcription coactivator activity"/>
    <property type="evidence" value="ECO:0007669"/>
    <property type="project" value="TreeGrafter"/>
</dbReference>
<dbReference type="GO" id="GO:0000123">
    <property type="term" value="C:histone acetyltransferase complex"/>
    <property type="evidence" value="ECO:0007669"/>
    <property type="project" value="TreeGrafter"/>
</dbReference>
<dbReference type="eggNOG" id="KOG1778">
    <property type="taxonomic scope" value="Eukaryota"/>
</dbReference>
<keyword evidence="5" id="KW-0808">Transferase</keyword>
<evidence type="ECO:0000256" key="6">
    <source>
        <dbReference type="ARBA" id="ARBA00022723"/>
    </source>
</evidence>
<keyword evidence="6" id="KW-0479">Metal-binding</keyword>
<dbReference type="Pfam" id="PF08214">
    <property type="entry name" value="HAT_KAT11"/>
    <property type="match status" value="1"/>
</dbReference>
<evidence type="ECO:0000259" key="23">
    <source>
        <dbReference type="PROSITE" id="PS50134"/>
    </source>
</evidence>
<evidence type="ECO:0000256" key="19">
    <source>
        <dbReference type="SAM" id="Coils"/>
    </source>
</evidence>
<feature type="region of interest" description="Disordered" evidence="20">
    <location>
        <begin position="266"/>
        <end position="327"/>
    </location>
</feature>
<feature type="region of interest" description="Disordered" evidence="20">
    <location>
        <begin position="482"/>
        <end position="522"/>
    </location>
</feature>
<dbReference type="InterPro" id="IPR011011">
    <property type="entry name" value="Znf_FYVE_PHD"/>
</dbReference>
<dbReference type="Gene3D" id="1.10.246.20">
    <property type="entry name" value="Coactivator CBP, KIX domain"/>
    <property type="match status" value="1"/>
</dbReference>
<feature type="domain" description="CBP/p300-type HAT" evidence="25">
    <location>
        <begin position="826"/>
        <end position="1427"/>
    </location>
</feature>
<evidence type="ECO:0000256" key="15">
    <source>
        <dbReference type="ARBA" id="ARBA00023315"/>
    </source>
</evidence>
<dbReference type="eggNOG" id="KOG1474">
    <property type="taxonomic scope" value="Eukaryota"/>
</dbReference>
<dbReference type="GO" id="GO:0005667">
    <property type="term" value="C:transcription regulator complex"/>
    <property type="evidence" value="ECO:0007669"/>
    <property type="project" value="TreeGrafter"/>
</dbReference>
<evidence type="ECO:0000256" key="16">
    <source>
        <dbReference type="ARBA" id="ARBA00048017"/>
    </source>
</evidence>
<feature type="domain" description="TAZ-type" evidence="23">
    <location>
        <begin position="1492"/>
        <end position="1573"/>
    </location>
</feature>
<sequence length="1603" mass="180715">MQASQAQLQPQQAPPVAAPLPSAAAQQGSAAAPAVSHYSSQHLSQVPAAQPGLAPQSQGVVHQQRPVSQGINYTTQTSQSQTPAQQQAPPQQHFPHQGLNGGWQSDKDYQERRKMIAKIVHLLQQRKPNAPQEWLKKLPQMAKRLEESLYRTATSFEEYNDANTLKHRLQQLAVNIGQKTKKLQQQQALLAQQRLQQQQQQQQVRQQSDTTQYTPQVPPSTSQQALIQPQTQQGLIPQVKSAAPPASQVQGQRMVNMSEINPIMGQPTQQQQSAPAPQPPPLQQVQYTQKPPVAPISAPTPQAPAPAANGPNGQASGRQVSDRQQVLRHQQQRLLLLRHAAKCQHEDGKCPVTPHCAGMKRLWKHIAECKDQKCLVPHCVSSRYVLSHYHRCKDVRCPVCGPVREAIHRSHEKQKQMQALKQRHQQAVQQQGQPQNATSAPAAIGALPVPAPPGHSLEPVTKKQRTAPITALRAPIMPVQRLQQPPGTRPAVSHPTTVRPGYTGSQPPITSGPGGPPVAQVPGLAFANGQVVMPKHSGPKPQEDHTLINCFSVQQIETHISSLSNGLVLPPQKLKTKGLDALKTLQSHQHAWVFNTPVDPVELGLPDYFEVIKKPMDLGTIRKKLENGVYQRLDDFKEHVLLTFDNAMMYNPEGSVVYNMANEMKVKFQSDFVKLMEQLNAEEDVKRKNGEACCLCGCEKLLFEPPVFYCNGINCPSKRIRRNSYYYIGGNNQYHWCHQCYQELRDNSTIDLGDLSVKKESLVKKKNDEVHEESWVQCDRCERWVHQICALFNTRQNKDQRSEYACPKCTIDERKAKGELEAKSSTPMAEDLPRTKLSEYLENHVREKVDEFVEQRSQDMVVAQGCSIEEARSKLKMGGAITIRQVTSMDRRLEVRDRMKQRYAFKNYPEEFNFRCKCIVVFQNLDGVDVVLFGLYVYEHDEKNPAPNKRAVYVSYLDSVHYMRPRDMRTFIYHEILISYLDYVRRRGFSTAHIWACPPLRGDDYILYAKPEDQKTPKDDRLRQWYIDMLIEAQRRGIVGKLTNMYDLYFSNEKNDATVVPYMDGDYFPAEVENIIKDIEEGKTGKKGSSQGKKKKEKAKQKKKSGRGGTRSTGLDEDALKASGFLPPGTDSKSLEEGARDYVMVKLGETIQPMKESFIVAFLGWEGAKEGDMVVPNEIQEHRDLHEITWKLKSSSTKADTVETIENESDRQQDAEIKDSRDKKGDSSIKLNGTTSKKPDDTSSSSGNIEDTASTHRAHVDTPMEGIVKNEFTETNGILQSSPQENKDSESINAPALRVGTEAIDRPDAPQSAITAAPNTISIREGKFAAMAARKRDREGEPKEPEEVESTSEKTKEEKLTSITVTDSKGRTVKVLDDDEEELDCEFLNNRQAFLNLCQGNHYQFDHLRRAKHSSMMVLWHLHNRDAPKFVQQCATCSRELLTGYRFNCPTCGDFDQCQDCISNPKVPRHPHQLKPIPVANAQQNELTEAQRKERQRSIQLHMTLLLHAATCSSPKCPSANCTKMKGLLKHGAQCQVKATGGCNVCKRIWALLQIHARQCKAKSCPVPNCMAIRERVRQLKKQQQAMDDRRRQEMNRAYRGKR</sequence>
<name>B7FZQ7_PHATC</name>
<dbReference type="PROSITE" id="PS50014">
    <property type="entry name" value="BROMODOMAIN_2"/>
    <property type="match status" value="1"/>
</dbReference>
<feature type="region of interest" description="Disordered" evidence="20">
    <location>
        <begin position="201"/>
        <end position="250"/>
    </location>
</feature>
<dbReference type="SUPFAM" id="SSF57933">
    <property type="entry name" value="TAZ domain"/>
    <property type="match status" value="2"/>
</dbReference>
<dbReference type="Pfam" id="PF02135">
    <property type="entry name" value="zf-TAZ"/>
    <property type="match status" value="2"/>
</dbReference>
<dbReference type="InterPro" id="IPR013178">
    <property type="entry name" value="Histone_AcTrfase_Rtt109/CBP"/>
</dbReference>
<keyword evidence="9" id="KW-0156">Chromatin regulator</keyword>
<evidence type="ECO:0000256" key="7">
    <source>
        <dbReference type="ARBA" id="ARBA00022771"/>
    </source>
</evidence>
<reference evidence="27" key="2">
    <citation type="submission" date="2008-08" db="EMBL/GenBank/DDBJ databases">
        <authorList>
            <consortium name="Diatom Consortium"/>
            <person name="Grigoriev I."/>
            <person name="Grimwood J."/>
            <person name="Kuo A."/>
            <person name="Otillar R.P."/>
            <person name="Salamov A."/>
            <person name="Detter J.C."/>
            <person name="Lindquist E."/>
            <person name="Shapiro H."/>
            <person name="Lucas S."/>
            <person name="Glavina del Rio T."/>
            <person name="Pitluck S."/>
            <person name="Rokhsar D."/>
            <person name="Bowler C."/>
        </authorList>
    </citation>
    <scope>GENOME REANNOTATION</scope>
    <source>
        <strain evidence="27">CCAP 1055/1</strain>
    </source>
</reference>
<feature type="domain" description="TAZ-type" evidence="23">
    <location>
        <begin position="320"/>
        <end position="403"/>
    </location>
</feature>
<accession>B7FZQ7</accession>
<evidence type="ECO:0000256" key="2">
    <source>
        <dbReference type="ARBA" id="ARBA00004123"/>
    </source>
</evidence>
<evidence type="ECO:0000313" key="26">
    <source>
        <dbReference type="EMBL" id="EEC48180.1"/>
    </source>
</evidence>
<dbReference type="PROSITE" id="PS01359">
    <property type="entry name" value="ZF_PHD_1"/>
    <property type="match status" value="1"/>
</dbReference>
<dbReference type="Gene3D" id="1.20.920.10">
    <property type="entry name" value="Bromodomain-like"/>
    <property type="match status" value="1"/>
</dbReference>
<dbReference type="InterPro" id="IPR038547">
    <property type="entry name" value="RING_CBP-p300_sf"/>
</dbReference>
<feature type="compositionally biased region" description="Low complexity" evidence="20">
    <location>
        <begin position="19"/>
        <end position="36"/>
    </location>
</feature>
<evidence type="ECO:0000256" key="17">
    <source>
        <dbReference type="PROSITE-ProRule" id="PRU00035"/>
    </source>
</evidence>
<keyword evidence="15" id="KW-0012">Acyltransferase</keyword>
<dbReference type="InterPro" id="IPR043145">
    <property type="entry name" value="Znf_ZZ_sf"/>
</dbReference>
<dbReference type="Pfam" id="PF00628">
    <property type="entry name" value="PHD"/>
    <property type="match status" value="1"/>
</dbReference>
<dbReference type="OrthoDB" id="899at2759"/>
<feature type="region of interest" description="Disordered" evidence="20">
    <location>
        <begin position="430"/>
        <end position="459"/>
    </location>
</feature>
<dbReference type="SMART" id="SM01250">
    <property type="entry name" value="KAT11"/>
    <property type="match status" value="1"/>
</dbReference>
<dbReference type="EMBL" id="CM000611">
    <property type="protein sequence ID" value="EEC48180.1"/>
    <property type="molecule type" value="Genomic_DNA"/>
</dbReference>
<dbReference type="KEGG" id="pti:PHATRDRAFT_45764"/>
<dbReference type="InterPro" id="IPR036529">
    <property type="entry name" value="KIX_dom_sf"/>
</dbReference>
<keyword evidence="11 17" id="KW-0103">Bromodomain</keyword>
<dbReference type="SUPFAM" id="SSF47370">
    <property type="entry name" value="Bromodomain"/>
    <property type="match status" value="1"/>
</dbReference>
<dbReference type="InterPro" id="IPR013083">
    <property type="entry name" value="Znf_RING/FYVE/PHD"/>
</dbReference>
<evidence type="ECO:0000256" key="13">
    <source>
        <dbReference type="ARBA" id="ARBA00023163"/>
    </source>
</evidence>
<evidence type="ECO:0000256" key="20">
    <source>
        <dbReference type="SAM" id="MobiDB-lite"/>
    </source>
</evidence>
<dbReference type="Pfam" id="PF00439">
    <property type="entry name" value="Bromodomain"/>
    <property type="match status" value="1"/>
</dbReference>
<dbReference type="InterPro" id="IPR036546">
    <property type="entry name" value="MED15_KIX"/>
</dbReference>
<dbReference type="GO" id="GO:0008270">
    <property type="term" value="F:zinc ion binding"/>
    <property type="evidence" value="ECO:0007669"/>
    <property type="project" value="UniProtKB-KW"/>
</dbReference>
<feature type="compositionally biased region" description="Basic and acidic residues" evidence="20">
    <location>
        <begin position="1587"/>
        <end position="1597"/>
    </location>
</feature>
<keyword evidence="8" id="KW-0862">Zinc</keyword>
<evidence type="ECO:0000256" key="9">
    <source>
        <dbReference type="ARBA" id="ARBA00022853"/>
    </source>
</evidence>
<dbReference type="Gene3D" id="1.20.1020.10">
    <property type="entry name" value="TAZ domain"/>
    <property type="match status" value="2"/>
</dbReference>
<dbReference type="SMART" id="SM00551">
    <property type="entry name" value="ZnF_TAZ"/>
    <property type="match status" value="2"/>
</dbReference>
<evidence type="ECO:0000259" key="25">
    <source>
        <dbReference type="PROSITE" id="PS51727"/>
    </source>
</evidence>
<keyword evidence="27" id="KW-1185">Reference proteome</keyword>
<feature type="compositionally biased region" description="Low complexity" evidence="20">
    <location>
        <begin position="74"/>
        <end position="97"/>
    </location>
</feature>
<feature type="compositionally biased region" description="Basic and acidic residues" evidence="20">
    <location>
        <begin position="1208"/>
        <end position="1227"/>
    </location>
</feature>
<keyword evidence="19" id="KW-0175">Coiled coil</keyword>
<feature type="compositionally biased region" description="Low complexity" evidence="20">
    <location>
        <begin position="266"/>
        <end position="275"/>
    </location>
</feature>
<feature type="compositionally biased region" description="Basic residues" evidence="20">
    <location>
        <begin position="1092"/>
        <end position="1106"/>
    </location>
</feature>
<dbReference type="InterPro" id="IPR035898">
    <property type="entry name" value="TAZ_dom_sf"/>
</dbReference>
<dbReference type="CDD" id="cd15614">
    <property type="entry name" value="PHD_HAC_like"/>
    <property type="match status" value="1"/>
</dbReference>
<keyword evidence="4" id="KW-0488">Methylation</keyword>
<dbReference type="InterPro" id="IPR000197">
    <property type="entry name" value="Znf_TAZ"/>
</dbReference>
<gene>
    <name evidence="26" type="ORF">PHATRDRAFT_45764</name>
</gene>
<comment type="function">
    <text evidence="1">Acetyltransferase enzyme. Acetylates histones, giving a specific tag for transcriptional activation.</text>
</comment>
<dbReference type="Gene3D" id="3.30.60.90">
    <property type="match status" value="1"/>
</dbReference>
<feature type="domain" description="ZZ-type" evidence="24">
    <location>
        <begin position="1429"/>
        <end position="1482"/>
    </location>
</feature>
<evidence type="ECO:0000256" key="11">
    <source>
        <dbReference type="ARBA" id="ARBA00023117"/>
    </source>
</evidence>
<dbReference type="InterPro" id="IPR036427">
    <property type="entry name" value="Bromodomain-like_sf"/>
</dbReference>
<evidence type="ECO:0000259" key="24">
    <source>
        <dbReference type="PROSITE" id="PS50135"/>
    </source>
</evidence>
<keyword evidence="13" id="KW-0804">Transcription</keyword>
<dbReference type="GeneID" id="7200785"/>
<dbReference type="PROSITE" id="PS51727">
    <property type="entry name" value="CBP_P300_HAT"/>
    <property type="match status" value="1"/>
</dbReference>
<dbReference type="PROSITE" id="PS50135">
    <property type="entry name" value="ZF_ZZ_2"/>
    <property type="match status" value="1"/>
</dbReference>
<dbReference type="Gene3D" id="2.10.110.40">
    <property type="match status" value="1"/>
</dbReference>
<evidence type="ECO:0000256" key="5">
    <source>
        <dbReference type="ARBA" id="ARBA00022679"/>
    </source>
</evidence>
<dbReference type="STRING" id="556484.B7FZQ7"/>
<dbReference type="Gene3D" id="3.30.40.10">
    <property type="entry name" value="Zinc/RING finger domain, C3HC4 (zinc finger)"/>
    <property type="match status" value="1"/>
</dbReference>
<comment type="catalytic activity">
    <reaction evidence="16">
        <text>L-lysyl-[protein] + acetyl-CoA = N(6)-acetyl-L-lysyl-[protein] + CoA + H(+)</text>
        <dbReference type="Rhea" id="RHEA:45948"/>
        <dbReference type="Rhea" id="RHEA-COMP:9752"/>
        <dbReference type="Rhea" id="RHEA-COMP:10731"/>
        <dbReference type="ChEBI" id="CHEBI:15378"/>
        <dbReference type="ChEBI" id="CHEBI:29969"/>
        <dbReference type="ChEBI" id="CHEBI:57287"/>
        <dbReference type="ChEBI" id="CHEBI:57288"/>
        <dbReference type="ChEBI" id="CHEBI:61930"/>
        <dbReference type="EC" id="2.3.1.48"/>
    </reaction>
</comment>
<dbReference type="OMA" id="MMPSTSM"/>
<dbReference type="SMART" id="SM00291">
    <property type="entry name" value="ZnF_ZZ"/>
    <property type="match status" value="1"/>
</dbReference>
<dbReference type="InterPro" id="IPR019787">
    <property type="entry name" value="Znf_PHD-finger"/>
</dbReference>
<dbReference type="GO" id="GO:0004402">
    <property type="term" value="F:histone acetyltransferase activity"/>
    <property type="evidence" value="ECO:0007669"/>
    <property type="project" value="InterPro"/>
</dbReference>
<comment type="subcellular location">
    <subcellularLocation>
        <location evidence="2">Nucleus</location>
    </subcellularLocation>
</comment>
<feature type="region of interest" description="Disordered" evidence="20">
    <location>
        <begin position="1331"/>
        <end position="1360"/>
    </location>
</feature>
<feature type="compositionally biased region" description="Polar residues" evidence="20">
    <location>
        <begin position="208"/>
        <end position="235"/>
    </location>
</feature>
<reference evidence="26 27" key="1">
    <citation type="journal article" date="2008" name="Nature">
        <title>The Phaeodactylum genome reveals the evolutionary history of diatom genomes.</title>
        <authorList>
            <person name="Bowler C."/>
            <person name="Allen A.E."/>
            <person name="Badger J.H."/>
            <person name="Grimwood J."/>
            <person name="Jabbari K."/>
            <person name="Kuo A."/>
            <person name="Maheswari U."/>
            <person name="Martens C."/>
            <person name="Maumus F."/>
            <person name="Otillar R.P."/>
            <person name="Rayko E."/>
            <person name="Salamov A."/>
            <person name="Vandepoele K."/>
            <person name="Beszteri B."/>
            <person name="Gruber A."/>
            <person name="Heijde M."/>
            <person name="Katinka M."/>
            <person name="Mock T."/>
            <person name="Valentin K."/>
            <person name="Verret F."/>
            <person name="Berges J.A."/>
            <person name="Brownlee C."/>
            <person name="Cadoret J.P."/>
            <person name="Chiovitti A."/>
            <person name="Choi C.J."/>
            <person name="Coesel S."/>
            <person name="De Martino A."/>
            <person name="Detter J.C."/>
            <person name="Durkin C."/>
            <person name="Falciatore A."/>
            <person name="Fournet J."/>
            <person name="Haruta M."/>
            <person name="Huysman M.J."/>
            <person name="Jenkins B.D."/>
            <person name="Jiroutova K."/>
            <person name="Jorgensen R.E."/>
            <person name="Joubert Y."/>
            <person name="Kaplan A."/>
            <person name="Kroger N."/>
            <person name="Kroth P.G."/>
            <person name="La Roche J."/>
            <person name="Lindquist E."/>
            <person name="Lommer M."/>
            <person name="Martin-Jezequel V."/>
            <person name="Lopez P.J."/>
            <person name="Lucas S."/>
            <person name="Mangogna M."/>
            <person name="McGinnis K."/>
            <person name="Medlin L.K."/>
            <person name="Montsant A."/>
            <person name="Oudot-Le Secq M.P."/>
            <person name="Napoli C."/>
            <person name="Obornik M."/>
            <person name="Parker M.S."/>
            <person name="Petit J.L."/>
            <person name="Porcel B.M."/>
            <person name="Poulsen N."/>
            <person name="Robison M."/>
            <person name="Rychlewski L."/>
            <person name="Rynearson T.A."/>
            <person name="Schmutz J."/>
            <person name="Shapiro H."/>
            <person name="Siaut M."/>
            <person name="Stanley M."/>
            <person name="Sussman M.R."/>
            <person name="Taylor A.R."/>
            <person name="Vardi A."/>
            <person name="von Dassow P."/>
            <person name="Vyverman W."/>
            <person name="Willis A."/>
            <person name="Wyrwicz L.S."/>
            <person name="Rokhsar D.S."/>
            <person name="Weissenbach J."/>
            <person name="Armbrust E.V."/>
            <person name="Green B.R."/>
            <person name="Van de Peer Y."/>
            <person name="Grigoriev I.V."/>
        </authorList>
    </citation>
    <scope>NUCLEOTIDE SEQUENCE [LARGE SCALE GENOMIC DNA]</scope>
    <source>
        <strain evidence="26 27">CCAP 1055/1</strain>
    </source>
</reference>
<dbReference type="PaxDb" id="2850-Phatr45764"/>
<dbReference type="SUPFAM" id="SSF57903">
    <property type="entry name" value="FYVE/PHD zinc finger"/>
    <property type="match status" value="1"/>
</dbReference>
<dbReference type="PANTHER" id="PTHR13808">
    <property type="entry name" value="CBP/P300-RELATED"/>
    <property type="match status" value="1"/>
</dbReference>
<feature type="compositionally biased region" description="Low complexity" evidence="20">
    <location>
        <begin position="1"/>
        <end position="11"/>
    </location>
</feature>
<dbReference type="SMART" id="SM00249">
    <property type="entry name" value="PHD"/>
    <property type="match status" value="1"/>
</dbReference>
<evidence type="ECO:0000256" key="3">
    <source>
        <dbReference type="ARBA" id="ARBA00013184"/>
    </source>
</evidence>
<dbReference type="SMART" id="SM00297">
    <property type="entry name" value="BROMO"/>
    <property type="match status" value="1"/>
</dbReference>
<dbReference type="GO" id="GO:0005634">
    <property type="term" value="C:nucleus"/>
    <property type="evidence" value="ECO:0007669"/>
    <property type="project" value="UniProtKB-SubCell"/>
</dbReference>
<dbReference type="HOGENOM" id="CLU_244210_0_0_1"/>
<dbReference type="Proteomes" id="UP000000759">
    <property type="component" value="Chromosome 8"/>
</dbReference>
<evidence type="ECO:0000256" key="4">
    <source>
        <dbReference type="ARBA" id="ARBA00022481"/>
    </source>
</evidence>
<evidence type="ECO:0000313" key="27">
    <source>
        <dbReference type="Proteomes" id="UP000000759"/>
    </source>
</evidence>
<evidence type="ECO:0000256" key="12">
    <source>
        <dbReference type="ARBA" id="ARBA00023159"/>
    </source>
</evidence>
<feature type="compositionally biased region" description="Polar residues" evidence="20">
    <location>
        <begin position="55"/>
        <end position="73"/>
    </location>
</feature>
<feature type="region of interest" description="Disordered" evidence="20">
    <location>
        <begin position="1581"/>
        <end position="1603"/>
    </location>
</feature>
<keyword evidence="14" id="KW-0539">Nucleus</keyword>
<dbReference type="InterPro" id="IPR001965">
    <property type="entry name" value="Znf_PHD"/>
</dbReference>
<dbReference type="GO" id="GO:0140297">
    <property type="term" value="F:DNA-binding transcription factor binding"/>
    <property type="evidence" value="ECO:0007669"/>
    <property type="project" value="UniProtKB-ARBA"/>
</dbReference>
<keyword evidence="7 18" id="KW-0863">Zinc-finger</keyword>